<protein>
    <submittedName>
        <fullName evidence="7">MFS transporter</fullName>
    </submittedName>
</protein>
<reference evidence="7" key="1">
    <citation type="submission" date="2023-11" db="EMBL/GenBank/DDBJ databases">
        <title>Scrofimicrobium hongkongense sp. nov., isolated from a patient with peritonitis.</title>
        <authorList>
            <person name="Lao H.Y."/>
            <person name="Wong A.Y.P."/>
            <person name="Ng T.L."/>
            <person name="Wong R.Y.L."/>
            <person name="Yau M.C.Y."/>
            <person name="Lam J.Y.W."/>
            <person name="Siu G.K.H."/>
        </authorList>
    </citation>
    <scope>NUCLEOTIDE SEQUENCE</scope>
    <source>
        <strain evidence="7">R131</strain>
    </source>
</reference>
<dbReference type="PANTHER" id="PTHR23542:SF1">
    <property type="entry name" value="MAJOR FACILITATOR SUPERFAMILY (MFS) PROFILE DOMAIN-CONTAINING PROTEIN"/>
    <property type="match status" value="1"/>
</dbReference>
<keyword evidence="2 5" id="KW-0812">Transmembrane</keyword>
<feature type="transmembrane region" description="Helical" evidence="5">
    <location>
        <begin position="87"/>
        <end position="107"/>
    </location>
</feature>
<feature type="transmembrane region" description="Helical" evidence="5">
    <location>
        <begin position="317"/>
        <end position="337"/>
    </location>
</feature>
<evidence type="ECO:0000256" key="5">
    <source>
        <dbReference type="SAM" id="Phobius"/>
    </source>
</evidence>
<evidence type="ECO:0000259" key="6">
    <source>
        <dbReference type="PROSITE" id="PS50850"/>
    </source>
</evidence>
<feature type="transmembrane region" description="Helical" evidence="5">
    <location>
        <begin position="293"/>
        <end position="311"/>
    </location>
</feature>
<feature type="transmembrane region" description="Helical" evidence="5">
    <location>
        <begin position="263"/>
        <end position="281"/>
    </location>
</feature>
<dbReference type="InterPro" id="IPR020846">
    <property type="entry name" value="MFS_dom"/>
</dbReference>
<dbReference type="GO" id="GO:0005886">
    <property type="term" value="C:plasma membrane"/>
    <property type="evidence" value="ECO:0007669"/>
    <property type="project" value="UniProtKB-SubCell"/>
</dbReference>
<evidence type="ECO:0000256" key="1">
    <source>
        <dbReference type="ARBA" id="ARBA00004651"/>
    </source>
</evidence>
<dbReference type="InterPro" id="IPR036259">
    <property type="entry name" value="MFS_trans_sf"/>
</dbReference>
<name>A0AAU7V9U5_9ACTO</name>
<accession>A0AAU7V9U5</accession>
<evidence type="ECO:0000256" key="3">
    <source>
        <dbReference type="ARBA" id="ARBA00022989"/>
    </source>
</evidence>
<dbReference type="PANTHER" id="PTHR23542">
    <property type="match status" value="1"/>
</dbReference>
<dbReference type="KEGG" id="sapp:SAC06_04840"/>
<dbReference type="PROSITE" id="PS50850">
    <property type="entry name" value="MFS"/>
    <property type="match status" value="1"/>
</dbReference>
<dbReference type="InterPro" id="IPR011701">
    <property type="entry name" value="MFS"/>
</dbReference>
<dbReference type="Gene3D" id="1.20.1250.20">
    <property type="entry name" value="MFS general substrate transporter like domains"/>
    <property type="match status" value="2"/>
</dbReference>
<feature type="transmembrane region" description="Helical" evidence="5">
    <location>
        <begin position="12"/>
        <end position="32"/>
    </location>
</feature>
<sequence>MAASASPFRALGHYRLLPGLVGWPALIVAFLARTPFAMIPLGVMTAFTAATGSVAIGGLATGIASISTAIAAPLLGRVAERVGQKKLLLSVVPVNALGLLGLFILSFRSEVHWSLWALCILTGATAVPVGSFTRSRWVQKTTTPYQLSAAFSYESMADELVFVLGPALVGVAASTAMPSAPLALAFIVMLAAGLPFALTAPGKTALPTEAKEVSTEPAPPIFRVIWTVILPIAVLVCVGAFFGSSQAAITERADQMGMSGQAGLVYAVMGIGSAISALMVVVIPERFAFWKRIFISALGMAVGMVLIALAPNLGLTALFMGLTGFFIGPTLVTAFSLTERMAPPSGMTVAMTTMSSSVTVGVAFGSSVGGALAARAGAETAFLFGAGASALIVVLALLLATPKQLQRVSRN</sequence>
<evidence type="ECO:0000256" key="2">
    <source>
        <dbReference type="ARBA" id="ARBA00022692"/>
    </source>
</evidence>
<keyword evidence="3 5" id="KW-1133">Transmembrane helix</keyword>
<evidence type="ECO:0000313" key="7">
    <source>
        <dbReference type="EMBL" id="XBW08883.1"/>
    </source>
</evidence>
<feature type="transmembrane region" description="Helical" evidence="5">
    <location>
        <begin position="113"/>
        <end position="132"/>
    </location>
</feature>
<dbReference type="SUPFAM" id="SSF103473">
    <property type="entry name" value="MFS general substrate transporter"/>
    <property type="match status" value="1"/>
</dbReference>
<evidence type="ECO:0000256" key="4">
    <source>
        <dbReference type="ARBA" id="ARBA00023136"/>
    </source>
</evidence>
<feature type="transmembrane region" description="Helical" evidence="5">
    <location>
        <begin position="221"/>
        <end position="243"/>
    </location>
</feature>
<feature type="transmembrane region" description="Helical" evidence="5">
    <location>
        <begin position="183"/>
        <end position="200"/>
    </location>
</feature>
<feature type="transmembrane region" description="Helical" evidence="5">
    <location>
        <begin position="52"/>
        <end position="75"/>
    </location>
</feature>
<dbReference type="EMBL" id="CP138335">
    <property type="protein sequence ID" value="XBW08883.1"/>
    <property type="molecule type" value="Genomic_DNA"/>
</dbReference>
<dbReference type="AlphaFoldDB" id="A0AAU7V9U5"/>
<gene>
    <name evidence="7" type="ORF">SAC06_04840</name>
</gene>
<organism evidence="7">
    <name type="scientific">Scrofimicrobium appendicitidis</name>
    <dbReference type="NCBI Taxonomy" id="3079930"/>
    <lineage>
        <taxon>Bacteria</taxon>
        <taxon>Bacillati</taxon>
        <taxon>Actinomycetota</taxon>
        <taxon>Actinomycetes</taxon>
        <taxon>Actinomycetales</taxon>
        <taxon>Actinomycetaceae</taxon>
        <taxon>Scrofimicrobium</taxon>
    </lineage>
</organism>
<dbReference type="Pfam" id="PF07690">
    <property type="entry name" value="MFS_1"/>
    <property type="match status" value="1"/>
</dbReference>
<feature type="transmembrane region" description="Helical" evidence="5">
    <location>
        <begin position="349"/>
        <end position="374"/>
    </location>
</feature>
<proteinExistence type="predicted"/>
<comment type="subcellular location">
    <subcellularLocation>
        <location evidence="1">Cell membrane</location>
        <topology evidence="1">Multi-pass membrane protein</topology>
    </subcellularLocation>
</comment>
<dbReference type="RefSeq" id="WP_350259083.1">
    <property type="nucleotide sequence ID" value="NZ_CP138335.1"/>
</dbReference>
<feature type="transmembrane region" description="Helical" evidence="5">
    <location>
        <begin position="380"/>
        <end position="400"/>
    </location>
</feature>
<dbReference type="GO" id="GO:0022857">
    <property type="term" value="F:transmembrane transporter activity"/>
    <property type="evidence" value="ECO:0007669"/>
    <property type="project" value="InterPro"/>
</dbReference>
<keyword evidence="4 5" id="KW-0472">Membrane</keyword>
<feature type="domain" description="Major facilitator superfamily (MFS) profile" evidence="6">
    <location>
        <begin position="181"/>
        <end position="411"/>
    </location>
</feature>